<feature type="transmembrane region" description="Helical" evidence="9">
    <location>
        <begin position="418"/>
        <end position="437"/>
    </location>
</feature>
<evidence type="ECO:0000259" key="11">
    <source>
        <dbReference type="PROSITE" id="PS50929"/>
    </source>
</evidence>
<name>A0ABS7MH74_9SPHN</name>
<dbReference type="NCBIfam" id="TIGR03796">
    <property type="entry name" value="NHLM_micro_ABC1"/>
    <property type="match status" value="1"/>
</dbReference>
<dbReference type="InterPro" id="IPR039421">
    <property type="entry name" value="Type_1_exporter"/>
</dbReference>
<keyword evidence="4" id="KW-0067">ATP-binding</keyword>
<proteinExistence type="predicted"/>
<dbReference type="InterPro" id="IPR011527">
    <property type="entry name" value="ABC1_TM_dom"/>
</dbReference>
<feature type="transmembrane region" description="Helical" evidence="9">
    <location>
        <begin position="268"/>
        <end position="292"/>
    </location>
</feature>
<evidence type="ECO:0000259" key="12">
    <source>
        <dbReference type="PROSITE" id="PS50990"/>
    </source>
</evidence>
<evidence type="ECO:0000256" key="8">
    <source>
        <dbReference type="ARBA" id="ARBA00043264"/>
    </source>
</evidence>
<accession>A0ABS7MH74</accession>
<evidence type="ECO:0000256" key="9">
    <source>
        <dbReference type="SAM" id="Phobius"/>
    </source>
</evidence>
<dbReference type="InterPro" id="IPR036640">
    <property type="entry name" value="ABC1_TM_sf"/>
</dbReference>
<dbReference type="EMBL" id="JAILXK010000002">
    <property type="protein sequence ID" value="MBY4638375.1"/>
    <property type="molecule type" value="Genomic_DNA"/>
</dbReference>
<gene>
    <name evidence="13" type="ORF">K5P26_14625</name>
</gene>
<dbReference type="PROSITE" id="PS50929">
    <property type="entry name" value="ABC_TM1F"/>
    <property type="match status" value="1"/>
</dbReference>
<evidence type="ECO:0000256" key="5">
    <source>
        <dbReference type="ARBA" id="ARBA00022927"/>
    </source>
</evidence>
<dbReference type="InterPro" id="IPR005074">
    <property type="entry name" value="Peptidase_C39"/>
</dbReference>
<evidence type="ECO:0000256" key="7">
    <source>
        <dbReference type="ARBA" id="ARBA00023136"/>
    </source>
</evidence>
<dbReference type="PROSITE" id="PS00211">
    <property type="entry name" value="ABC_TRANSPORTER_1"/>
    <property type="match status" value="1"/>
</dbReference>
<dbReference type="Proteomes" id="UP001166571">
    <property type="component" value="Unassembled WGS sequence"/>
</dbReference>
<feature type="transmembrane region" description="Helical" evidence="9">
    <location>
        <begin position="298"/>
        <end position="318"/>
    </location>
</feature>
<keyword evidence="6 9" id="KW-1133">Transmembrane helix</keyword>
<dbReference type="Pfam" id="PF00664">
    <property type="entry name" value="ABC_membrane"/>
    <property type="match status" value="1"/>
</dbReference>
<feature type="domain" description="Peptidase C39" evidence="12">
    <location>
        <begin position="12"/>
        <end position="131"/>
    </location>
</feature>
<evidence type="ECO:0000259" key="10">
    <source>
        <dbReference type="PROSITE" id="PS50893"/>
    </source>
</evidence>
<comment type="subcellular location">
    <subcellularLocation>
        <location evidence="1">Cell membrane</location>
        <topology evidence="1">Multi-pass membrane protein</topology>
    </subcellularLocation>
</comment>
<dbReference type="PANTHER" id="PTHR24221:SF654">
    <property type="entry name" value="ATP-BINDING CASSETTE SUB-FAMILY B MEMBER 6"/>
    <property type="match status" value="1"/>
</dbReference>
<evidence type="ECO:0000256" key="3">
    <source>
        <dbReference type="ARBA" id="ARBA00022741"/>
    </source>
</evidence>
<feature type="transmembrane region" description="Helical" evidence="9">
    <location>
        <begin position="389"/>
        <end position="412"/>
    </location>
</feature>
<feature type="transmembrane region" description="Helical" evidence="9">
    <location>
        <begin position="160"/>
        <end position="185"/>
    </location>
</feature>
<organism evidence="13 14">
    <name type="scientific">Sphingopyxis jiangsuensis</name>
    <dbReference type="NCBI Taxonomy" id="2871171"/>
    <lineage>
        <taxon>Bacteria</taxon>
        <taxon>Pseudomonadati</taxon>
        <taxon>Pseudomonadota</taxon>
        <taxon>Alphaproteobacteria</taxon>
        <taxon>Sphingomonadales</taxon>
        <taxon>Sphingomonadaceae</taxon>
        <taxon>Sphingopyxis</taxon>
    </lineage>
</organism>
<dbReference type="SUPFAM" id="SSF52540">
    <property type="entry name" value="P-loop containing nucleoside triphosphate hydrolases"/>
    <property type="match status" value="1"/>
</dbReference>
<dbReference type="SUPFAM" id="SSF90123">
    <property type="entry name" value="ABC transporter transmembrane region"/>
    <property type="match status" value="1"/>
</dbReference>
<dbReference type="PANTHER" id="PTHR24221">
    <property type="entry name" value="ATP-BINDING CASSETTE SUB-FAMILY B"/>
    <property type="match status" value="1"/>
</dbReference>
<sequence>MARRRPTPTVLQLEAAECGAASLAMILATYGRHMGLDELRALCGVSRDGTKASSLLRAARALGLEAKGLKAEPEHIADLPLPLIAFVNFNHFLVVERIDAHHVWLNDPASGRRREPIETFSEGFTGVVLTFTPGADFRPGDSRPSLAQSLRHRFDGVKTALWFVVLTALALVIPGIILPVFSRIFVDYVLVRGLDDWLVPLLVGMALTAAVRFVLLELQERALLRARTAMSLGTGNALMRKLLTLPVAFFDLRFAGEIADRVRLNESLATLLTGQLAQAAVNLVSALFFLIVLLFYHWALTLAVAALALLNAAVLLLSNRLLSDRYRKISIDRGKLAGARVAGIKDMETFKASGGEDIVFARWTGLAVAVQNGEQQVARIAALVRPMPTLISALIAATILVWGGFAVMGGAMTLGELVGYQTLAASFIAPVAALAGFGAELHQIRSYTGRLDDVLAQRGDPRFDRDEPALGDRLPQGGLQVRDLSFGYAPLDPPLIDGLSFEIRPGERIALVGPSGSGKSTVGKLVAGLEQPRSGALLLDGRALLDWPRAVLANRLAYVRQDVVLFEGTVRDNLTLWNDALPEPDMLRAARDAMIHDVIASRPGGYDARVAQCGGNFSGGERQRIEIARALASDPSLIILDEATSALDPVTEHAVMEAIRRRGIGCIIIAHRLSAIRDCDRIFVLEEGRVVEAGDHASLMAGRGTYAQLVEA</sequence>
<dbReference type="PROSITE" id="PS50893">
    <property type="entry name" value="ABC_TRANSPORTER_2"/>
    <property type="match status" value="1"/>
</dbReference>
<dbReference type="Gene3D" id="3.90.70.10">
    <property type="entry name" value="Cysteine proteinases"/>
    <property type="match status" value="1"/>
</dbReference>
<keyword evidence="5" id="KW-0653">Protein transport</keyword>
<dbReference type="Pfam" id="PF00005">
    <property type="entry name" value="ABC_tran"/>
    <property type="match status" value="1"/>
</dbReference>
<evidence type="ECO:0000256" key="4">
    <source>
        <dbReference type="ARBA" id="ARBA00022840"/>
    </source>
</evidence>
<dbReference type="SMART" id="SM00382">
    <property type="entry name" value="AAA"/>
    <property type="match status" value="1"/>
</dbReference>
<dbReference type="InterPro" id="IPR003439">
    <property type="entry name" value="ABC_transporter-like_ATP-bd"/>
</dbReference>
<protein>
    <submittedName>
        <fullName evidence="13">NHLP family bacteriocin export ABC transporter peptidase/permease/ATPase subunit</fullName>
    </submittedName>
</protein>
<evidence type="ECO:0000256" key="2">
    <source>
        <dbReference type="ARBA" id="ARBA00022692"/>
    </source>
</evidence>
<keyword evidence="8" id="KW-0080">Bacteriocin transport</keyword>
<evidence type="ECO:0000313" key="14">
    <source>
        <dbReference type="Proteomes" id="UP001166571"/>
    </source>
</evidence>
<reference evidence="13" key="1">
    <citation type="submission" date="2021-08" db="EMBL/GenBank/DDBJ databases">
        <title>Sphingopyxis panaciterrulae sp. nov., isolated from the surface water of the Yellow Sea.</title>
        <authorList>
            <person name="Gao Z."/>
            <person name="Zhang D."/>
            <person name="Zhang A."/>
        </authorList>
    </citation>
    <scope>NUCLEOTIDE SEQUENCE</scope>
    <source>
        <strain evidence="13">XHP0097</strain>
    </source>
</reference>
<keyword evidence="5" id="KW-0813">Transport</keyword>
<comment type="caution">
    <text evidence="13">The sequence shown here is derived from an EMBL/GenBank/DDBJ whole genome shotgun (WGS) entry which is preliminary data.</text>
</comment>
<feature type="transmembrane region" description="Helical" evidence="9">
    <location>
        <begin position="197"/>
        <end position="215"/>
    </location>
</feature>
<keyword evidence="14" id="KW-1185">Reference proteome</keyword>
<evidence type="ECO:0000313" key="13">
    <source>
        <dbReference type="EMBL" id="MBY4638375.1"/>
    </source>
</evidence>
<evidence type="ECO:0000256" key="6">
    <source>
        <dbReference type="ARBA" id="ARBA00022989"/>
    </source>
</evidence>
<feature type="domain" description="ABC transporter" evidence="10">
    <location>
        <begin position="479"/>
        <end position="712"/>
    </location>
</feature>
<dbReference type="InterPro" id="IPR027417">
    <property type="entry name" value="P-loop_NTPase"/>
</dbReference>
<evidence type="ECO:0000256" key="1">
    <source>
        <dbReference type="ARBA" id="ARBA00004651"/>
    </source>
</evidence>
<dbReference type="PROSITE" id="PS50990">
    <property type="entry name" value="PEPTIDASE_C39"/>
    <property type="match status" value="1"/>
</dbReference>
<dbReference type="InterPro" id="IPR017871">
    <property type="entry name" value="ABC_transporter-like_CS"/>
</dbReference>
<keyword evidence="3" id="KW-0547">Nucleotide-binding</keyword>
<dbReference type="InterPro" id="IPR022514">
    <property type="entry name" value="NHPM_micro_ABC1"/>
</dbReference>
<dbReference type="InterPro" id="IPR003593">
    <property type="entry name" value="AAA+_ATPase"/>
</dbReference>
<dbReference type="RefSeq" id="WP_222137306.1">
    <property type="nucleotide sequence ID" value="NZ_JAILXK010000002.1"/>
</dbReference>
<feature type="domain" description="ABC transmembrane type-1" evidence="11">
    <location>
        <begin position="162"/>
        <end position="443"/>
    </location>
</feature>
<dbReference type="Gene3D" id="1.20.1560.10">
    <property type="entry name" value="ABC transporter type 1, transmembrane domain"/>
    <property type="match status" value="1"/>
</dbReference>
<keyword evidence="7 9" id="KW-0472">Membrane</keyword>
<dbReference type="Pfam" id="PF03412">
    <property type="entry name" value="Peptidase_C39"/>
    <property type="match status" value="1"/>
</dbReference>
<keyword evidence="2 9" id="KW-0812">Transmembrane</keyword>
<dbReference type="Gene3D" id="3.40.50.300">
    <property type="entry name" value="P-loop containing nucleotide triphosphate hydrolases"/>
    <property type="match status" value="1"/>
</dbReference>